<feature type="transmembrane region" description="Helical" evidence="1">
    <location>
        <begin position="286"/>
        <end position="306"/>
    </location>
</feature>
<evidence type="ECO:0000256" key="1">
    <source>
        <dbReference type="SAM" id="Phobius"/>
    </source>
</evidence>
<feature type="transmembrane region" description="Helical" evidence="1">
    <location>
        <begin position="219"/>
        <end position="236"/>
    </location>
</feature>
<dbReference type="Pfam" id="PF04892">
    <property type="entry name" value="VanZ"/>
    <property type="match status" value="1"/>
</dbReference>
<dbReference type="OrthoDB" id="4822551at2"/>
<keyword evidence="1" id="KW-0472">Membrane</keyword>
<sequence length="373" mass="43350">MLQSYLFPIKYAFFTFPFAAFLFTLPFLIVQYRKHGYINKFRGVIKYLFLLYLMNAYFLVILPLPVSRDNTPMISGGLQLIPLNFIRDILRETSIVINNPATYLHLLQERAVLQVLFNILLTVPFAWVLRYYYRLGWLRCIALTFLLSLFFELTQLTGLYGIYKHPYRVFDVDDLLMNTLGGILGVLCADWTASLLPNVDRLDADVDPAAKRVTFIRRGVAYLFDFWFWSFFQHLLDQTFHLTLSFLLSSGIYFMLIPYLTGGFTLGKWMVRIRLIRTGPNPKISLPSLVVRYGILYWLIFGLNQISSNIDEYSTPVIIVLVVLAVFALDVAFFIHVVISAIRRKPQLFYEKVSHTKHVVAWEPKEEQASQDS</sequence>
<dbReference type="PIRSF" id="PIRSF031578">
    <property type="entry name" value="Uncharacterised_Vanz_RDD-cont"/>
    <property type="match status" value="1"/>
</dbReference>
<feature type="transmembrane region" description="Helical" evidence="1">
    <location>
        <begin position="140"/>
        <end position="163"/>
    </location>
</feature>
<feature type="transmembrane region" description="Helical" evidence="1">
    <location>
        <begin position="111"/>
        <end position="133"/>
    </location>
</feature>
<proteinExistence type="predicted"/>
<evidence type="ECO:0000313" key="4">
    <source>
        <dbReference type="Proteomes" id="UP000447876"/>
    </source>
</evidence>
<feature type="transmembrane region" description="Helical" evidence="1">
    <location>
        <begin position="242"/>
        <end position="266"/>
    </location>
</feature>
<reference evidence="3 4" key="1">
    <citation type="submission" date="2019-11" db="EMBL/GenBank/DDBJ databases">
        <title>Draft genome sequences of five Paenibacillus species of dairy origin.</title>
        <authorList>
            <person name="Olajide A.M."/>
            <person name="Chen S."/>
            <person name="Lapointe G."/>
        </authorList>
    </citation>
    <scope>NUCLEOTIDE SEQUENCE [LARGE SCALE GENOMIC DNA]</scope>
    <source>
        <strain evidence="3 4">12CR55</strain>
    </source>
</reference>
<feature type="transmembrane region" description="Helical" evidence="1">
    <location>
        <begin position="175"/>
        <end position="199"/>
    </location>
</feature>
<evidence type="ECO:0000313" key="3">
    <source>
        <dbReference type="EMBL" id="MUG43534.1"/>
    </source>
</evidence>
<dbReference type="Proteomes" id="UP000447876">
    <property type="component" value="Unassembled WGS sequence"/>
</dbReference>
<dbReference type="InterPro" id="IPR053150">
    <property type="entry name" value="Teicoplanin_resist-assoc"/>
</dbReference>
<comment type="caution">
    <text evidence="3">The sequence shown here is derived from an EMBL/GenBank/DDBJ whole genome shotgun (WGS) entry which is preliminary data.</text>
</comment>
<dbReference type="RefSeq" id="WP_155609016.1">
    <property type="nucleotide sequence ID" value="NZ_WNZW01000001.1"/>
</dbReference>
<feature type="transmembrane region" description="Helical" evidence="1">
    <location>
        <begin position="44"/>
        <end position="64"/>
    </location>
</feature>
<dbReference type="InterPro" id="IPR006976">
    <property type="entry name" value="VanZ-like"/>
</dbReference>
<name>A0A7X2YYS1_9BACL</name>
<dbReference type="PANTHER" id="PTHR36834:SF1">
    <property type="entry name" value="INTEGRAL MEMBRANE PROTEIN"/>
    <property type="match status" value="1"/>
</dbReference>
<keyword evidence="1" id="KW-0812">Transmembrane</keyword>
<evidence type="ECO:0000259" key="2">
    <source>
        <dbReference type="Pfam" id="PF04892"/>
    </source>
</evidence>
<keyword evidence="1" id="KW-1133">Transmembrane helix</keyword>
<dbReference type="EMBL" id="WNZW01000001">
    <property type="protein sequence ID" value="MUG43534.1"/>
    <property type="molecule type" value="Genomic_DNA"/>
</dbReference>
<feature type="transmembrane region" description="Helical" evidence="1">
    <location>
        <begin position="12"/>
        <end position="32"/>
    </location>
</feature>
<gene>
    <name evidence="3" type="ORF">GNP95_00690</name>
</gene>
<organism evidence="3 4">
    <name type="scientific">Paenibacillus woosongensis</name>
    <dbReference type="NCBI Taxonomy" id="307580"/>
    <lineage>
        <taxon>Bacteria</taxon>
        <taxon>Bacillati</taxon>
        <taxon>Bacillota</taxon>
        <taxon>Bacilli</taxon>
        <taxon>Bacillales</taxon>
        <taxon>Paenibacillaceae</taxon>
        <taxon>Paenibacillus</taxon>
    </lineage>
</organism>
<dbReference type="InterPro" id="IPR021192">
    <property type="entry name" value="UCP031578_Vanz/RDD"/>
</dbReference>
<accession>A0A7X2YYS1</accession>
<dbReference type="PANTHER" id="PTHR36834">
    <property type="entry name" value="MEMBRANE PROTEIN-RELATED"/>
    <property type="match status" value="1"/>
</dbReference>
<dbReference type="AlphaFoldDB" id="A0A7X2YYS1"/>
<protein>
    <recommendedName>
        <fullName evidence="2">VanZ-like domain-containing protein</fullName>
    </recommendedName>
</protein>
<feature type="domain" description="VanZ-like" evidence="2">
    <location>
        <begin position="49"/>
        <end position="189"/>
    </location>
</feature>
<feature type="transmembrane region" description="Helical" evidence="1">
    <location>
        <begin position="318"/>
        <end position="342"/>
    </location>
</feature>